<name>A0A6L9Y7R3_9BURK</name>
<proteinExistence type="predicted"/>
<dbReference type="InterPro" id="IPR036615">
    <property type="entry name" value="Mur_ligase_C_dom_sf"/>
</dbReference>
<evidence type="ECO:0000256" key="3">
    <source>
        <dbReference type="ARBA" id="ARBA00022840"/>
    </source>
</evidence>
<evidence type="ECO:0000259" key="5">
    <source>
        <dbReference type="Pfam" id="PF08245"/>
    </source>
</evidence>
<dbReference type="InterPro" id="IPR036565">
    <property type="entry name" value="Mur-like_cat_sf"/>
</dbReference>
<dbReference type="InterPro" id="IPR004101">
    <property type="entry name" value="Mur_ligase_C"/>
</dbReference>
<keyword evidence="7" id="KW-1185">Reference proteome</keyword>
<reference evidence="6 7" key="1">
    <citation type="submission" date="2020-02" db="EMBL/GenBank/DDBJ databases">
        <title>Pelistega sp. NLN82 were isolated from wild rodents of the Hainan Island.</title>
        <authorList>
            <person name="Niu N."/>
            <person name="Zhou J."/>
        </authorList>
    </citation>
    <scope>NUCLEOTIDE SEQUENCE [LARGE SCALE GENOMIC DNA]</scope>
    <source>
        <strain evidence="6 7">NLN82</strain>
    </source>
</reference>
<feature type="domain" description="Mur ligase central" evidence="5">
    <location>
        <begin position="723"/>
        <end position="905"/>
    </location>
</feature>
<dbReference type="SUPFAM" id="SSF53244">
    <property type="entry name" value="MurD-like peptide ligases, peptide-binding domain"/>
    <property type="match status" value="1"/>
</dbReference>
<dbReference type="GO" id="GO:0005524">
    <property type="term" value="F:ATP binding"/>
    <property type="evidence" value="ECO:0007669"/>
    <property type="project" value="UniProtKB-KW"/>
</dbReference>
<dbReference type="Proteomes" id="UP000477651">
    <property type="component" value="Unassembled WGS sequence"/>
</dbReference>
<dbReference type="SUPFAM" id="SSF53623">
    <property type="entry name" value="MurD-like peptide ligases, catalytic domain"/>
    <property type="match status" value="1"/>
</dbReference>
<evidence type="ECO:0000256" key="2">
    <source>
        <dbReference type="ARBA" id="ARBA00022741"/>
    </source>
</evidence>
<organism evidence="6 7">
    <name type="scientific">Pelistega ratti</name>
    <dbReference type="NCBI Taxonomy" id="2652177"/>
    <lineage>
        <taxon>Bacteria</taxon>
        <taxon>Pseudomonadati</taxon>
        <taxon>Pseudomonadota</taxon>
        <taxon>Betaproteobacteria</taxon>
        <taxon>Burkholderiales</taxon>
        <taxon>Alcaligenaceae</taxon>
        <taxon>Pelistega</taxon>
    </lineage>
</organism>
<keyword evidence="3" id="KW-0067">ATP-binding</keyword>
<dbReference type="GO" id="GO:0016881">
    <property type="term" value="F:acid-amino acid ligase activity"/>
    <property type="evidence" value="ECO:0007669"/>
    <property type="project" value="InterPro"/>
</dbReference>
<dbReference type="AlphaFoldDB" id="A0A6L9Y7R3"/>
<dbReference type="InterPro" id="IPR008928">
    <property type="entry name" value="6-hairpin_glycosidase_sf"/>
</dbReference>
<dbReference type="InterPro" id="IPR051046">
    <property type="entry name" value="MurCDEF_CellWall_CoF430Synth"/>
</dbReference>
<dbReference type="PANTHER" id="PTHR43024">
    <property type="entry name" value="UDP-N-ACETYLMURAMOYL-TRIPEPTIDE--D-ALANYL-D-ALANINE LIGASE"/>
    <property type="match status" value="1"/>
</dbReference>
<keyword evidence="1 6" id="KW-0436">Ligase</keyword>
<dbReference type="PANTHER" id="PTHR43024:SF1">
    <property type="entry name" value="UDP-N-ACETYLMURAMOYL-TRIPEPTIDE--D-ALANYL-D-ALANINE LIGASE"/>
    <property type="match status" value="1"/>
</dbReference>
<dbReference type="GO" id="GO:0005975">
    <property type="term" value="P:carbohydrate metabolic process"/>
    <property type="evidence" value="ECO:0007669"/>
    <property type="project" value="InterPro"/>
</dbReference>
<evidence type="ECO:0000259" key="4">
    <source>
        <dbReference type="Pfam" id="PF02875"/>
    </source>
</evidence>
<dbReference type="Pfam" id="PF02875">
    <property type="entry name" value="Mur_ligase_C"/>
    <property type="match status" value="1"/>
</dbReference>
<evidence type="ECO:0000313" key="7">
    <source>
        <dbReference type="Proteomes" id="UP000477651"/>
    </source>
</evidence>
<evidence type="ECO:0000256" key="1">
    <source>
        <dbReference type="ARBA" id="ARBA00022598"/>
    </source>
</evidence>
<feature type="domain" description="Mur ligase C-terminal" evidence="4">
    <location>
        <begin position="928"/>
        <end position="1052"/>
    </location>
</feature>
<accession>A0A6L9Y7R3</accession>
<evidence type="ECO:0000313" key="6">
    <source>
        <dbReference type="EMBL" id="NEN76562.1"/>
    </source>
</evidence>
<keyword evidence="2" id="KW-0547">Nucleotide-binding</keyword>
<dbReference type="Gene3D" id="3.40.1190.10">
    <property type="entry name" value="Mur-like, catalytic domain"/>
    <property type="match status" value="1"/>
</dbReference>
<gene>
    <name evidence="6" type="ORF">F9B74_09620</name>
</gene>
<dbReference type="Pfam" id="PF08245">
    <property type="entry name" value="Mur_ligase_M"/>
    <property type="match status" value="1"/>
</dbReference>
<dbReference type="EMBL" id="JAAGYR010000022">
    <property type="protein sequence ID" value="NEN76562.1"/>
    <property type="molecule type" value="Genomic_DNA"/>
</dbReference>
<dbReference type="InterPro" id="IPR013221">
    <property type="entry name" value="Mur_ligase_cen"/>
</dbReference>
<dbReference type="RefSeq" id="WP_163764956.1">
    <property type="nucleotide sequence ID" value="NZ_JAAGYR010000022.1"/>
</dbReference>
<comment type="caution">
    <text evidence="6">The sequence shown here is derived from an EMBL/GenBank/DDBJ whole genome shotgun (WGS) entry which is preliminary data.</text>
</comment>
<dbReference type="SUPFAM" id="SSF48208">
    <property type="entry name" value="Six-hairpin glycosidases"/>
    <property type="match status" value="1"/>
</dbReference>
<dbReference type="Gene3D" id="3.90.190.20">
    <property type="entry name" value="Mur ligase, C-terminal domain"/>
    <property type="match status" value="1"/>
</dbReference>
<sequence length="1062" mass="119132">MKKQKTLDKTTSVLLARLMSNVETSAQPLKPADAQPQLFLPMAEKLMALLPTNVVPQHSHPLANYWLLSVTDSETRAKTVSFQTKSLDKIELAKQLEKLAQKFENPLKWLRLEWVTDSQQLTWHTFKTDLQRYKRSYFRSGVAFEGKREPWLLCSEMELNAHACFYNGVDVAVAQVNDKNLTAYLKARHGSSQMPDFADNMPVLTFMTDGVFLDLATEEGVRLSTVTRQHGRRVMPPLDAKNSQPIISHLTDYLSRQVKEDGNYEYGHFPVFGRTIDTYNTLRHASSTYALIEGYEFCQAQHTGNLSFLKQQIDTALEGLIKHYIRNYPNDKAYVIEINNEIKLGANAVAILALVKYLQVFPESEKRERYQTIAESLANGIVAMQEEDGSFVHILNAEDLSVIAKNRVIYYDGEAAFGLMRLYGLTKDQRWLDIVVKAFDYFIAAGHEKAHDHWLSYCSNELVQHYPDEKYFRFAVDNVKGYTSFIKNRITTFPTLLELSMAFHKMLLKLDEFPQFTHVLDGFDVADFYEALHTRANYLLNGIFFPEMAMFYKKPSTIVWGGFIRHHAFRVRIDDVEHYLSGLVAYHQLLQTGKYPQSANLVDKTVVTPENSLTAKGIEIATGGTWVVEPAENFKATGVAIHPAGFKPDCLLVARGKNMEKGYLPLPAVRSFILKGAAGVMTDDPETYQSLGVSVLKVSNVREATLNLGHWARKHFQGRVIGITGSAGKTTTVAMMASALKSMKTVGQTMGSANLPIGVAWNMASLPSNQDYWVLELAIGGMSDNSTLALPDIALITNIAPAHLEFHHNVETIAIKKSRIFEAMRAGAYAVICRDIEQFDLIAEKALEKGLNVVSYGRSAEADMQLLSYHKGTAQLRVGGQELSLTLKTVGEHMAMNALAVLTVAYLEKLDLTMMAQALSQFEAVEGRGNVIETQLENKTVHVYNEAYNANPLSMRAALEAFMDNPVDDEQKIVVLGDMLELGTDTESYHQKVVEQLAKLPIKRIVLVGEEMPKHVSLLSEKAVYTAKDKQEAYQHLQAIVQDKDHIFLKASNGVGLHSLFK</sequence>
<protein>
    <submittedName>
        <fullName evidence="6">UDP-N-acetylmuramoyl-tripeptide--D-alanyl-D-alanine ligase</fullName>
    </submittedName>
</protein>